<gene>
    <name evidence="2" type="primary">CT583712.1</name>
</gene>
<organism evidence="2">
    <name type="scientific">Nothobranchius kuhntae</name>
    <name type="common">Beira killifish</name>
    <dbReference type="NCBI Taxonomy" id="321403"/>
    <lineage>
        <taxon>Eukaryota</taxon>
        <taxon>Metazoa</taxon>
        <taxon>Chordata</taxon>
        <taxon>Craniata</taxon>
        <taxon>Vertebrata</taxon>
        <taxon>Euteleostomi</taxon>
        <taxon>Actinopterygii</taxon>
        <taxon>Neopterygii</taxon>
        <taxon>Teleostei</taxon>
        <taxon>Neoteleostei</taxon>
        <taxon>Acanthomorphata</taxon>
        <taxon>Ovalentaria</taxon>
        <taxon>Atherinomorphae</taxon>
        <taxon>Cyprinodontiformes</taxon>
        <taxon>Nothobranchiidae</taxon>
        <taxon>Nothobranchius</taxon>
    </lineage>
</organism>
<feature type="domain" description="HAT C-terminal dimerisation" evidence="1">
    <location>
        <begin position="11"/>
        <end position="65"/>
    </location>
</feature>
<dbReference type="InterPro" id="IPR008906">
    <property type="entry name" value="HATC_C_dom"/>
</dbReference>
<protein>
    <recommendedName>
        <fullName evidence="1">HAT C-terminal dimerisation domain-containing protein</fullName>
    </recommendedName>
</protein>
<dbReference type="EMBL" id="HAEE01004558">
    <property type="protein sequence ID" value="SBR24578.1"/>
    <property type="molecule type" value="Transcribed_RNA"/>
</dbReference>
<dbReference type="Pfam" id="PF05699">
    <property type="entry name" value="Dimer_Tnp_hAT"/>
    <property type="match status" value="1"/>
</dbReference>
<accession>A0A1A8JWW9</accession>
<dbReference type="AlphaFoldDB" id="A0A1A8JWW9"/>
<reference evidence="2" key="1">
    <citation type="submission" date="2016-05" db="EMBL/GenBank/DDBJ databases">
        <authorList>
            <person name="Lavstsen T."/>
            <person name="Jespersen J.S."/>
        </authorList>
    </citation>
    <scope>NUCLEOTIDE SEQUENCE</scope>
    <source>
        <tissue evidence="2">Brain</tissue>
    </source>
</reference>
<evidence type="ECO:0000259" key="1">
    <source>
        <dbReference type="Pfam" id="PF05699"/>
    </source>
</evidence>
<feature type="non-terminal residue" evidence="2">
    <location>
        <position position="1"/>
    </location>
</feature>
<dbReference type="SUPFAM" id="SSF53098">
    <property type="entry name" value="Ribonuclease H-like"/>
    <property type="match status" value="1"/>
</dbReference>
<feature type="non-terminal residue" evidence="2">
    <location>
        <position position="66"/>
    </location>
</feature>
<evidence type="ECO:0000313" key="2">
    <source>
        <dbReference type="EMBL" id="SBR24578.1"/>
    </source>
</evidence>
<dbReference type="GO" id="GO:0046983">
    <property type="term" value="F:protein dimerization activity"/>
    <property type="evidence" value="ECO:0007669"/>
    <property type="project" value="InterPro"/>
</dbReference>
<proteinExistence type="predicted"/>
<sequence>APVLPTVCQPWWKEHHSKLAQKYFCIPAASSLSERDFSTGGTVVTCLCSSLKPDNADRLDFLAKNL</sequence>
<name>A0A1A8JWW9_NOTKU</name>
<dbReference type="InterPro" id="IPR012337">
    <property type="entry name" value="RNaseH-like_sf"/>
</dbReference>
<reference evidence="2" key="2">
    <citation type="submission" date="2016-06" db="EMBL/GenBank/DDBJ databases">
        <title>The genome of a short-lived fish provides insights into sex chromosome evolution and the genetic control of aging.</title>
        <authorList>
            <person name="Reichwald K."/>
            <person name="Felder M."/>
            <person name="Petzold A."/>
            <person name="Koch P."/>
            <person name="Groth M."/>
            <person name="Platzer M."/>
        </authorList>
    </citation>
    <scope>NUCLEOTIDE SEQUENCE</scope>
    <source>
        <tissue evidence="2">Brain</tissue>
    </source>
</reference>